<dbReference type="Proteomes" id="UP000199682">
    <property type="component" value="Unassembled WGS sequence"/>
</dbReference>
<dbReference type="EMBL" id="FNET01000057">
    <property type="protein sequence ID" value="SDN36200.1"/>
    <property type="molecule type" value="Genomic_DNA"/>
</dbReference>
<protein>
    <submittedName>
        <fullName evidence="3">2-haloacid dehalogenase</fullName>
    </submittedName>
</protein>
<sequence>MPKRPLVIAFDVVETLFPLEPLGERLQHAGQPPELLRLWFARLLRDAFALTASGAYQSFAELAVGALRAVSDVSEDAAREVVAGFATLDPHPEVAEAMRMARDANVRIITLTNGSATTTSALLERAGLRGHVEQVVSVDAVRRWKPAPEPYRHAAAACAVPAERMALVAAHGWDTHGAHRAGLVTGWVSRLEGHWNDLFDPPDVTGPDLVSVVGALLALSEGADTSS</sequence>
<dbReference type="PRINTS" id="PR00413">
    <property type="entry name" value="HADHALOGNASE"/>
</dbReference>
<dbReference type="InterPro" id="IPR006328">
    <property type="entry name" value="2-HAD"/>
</dbReference>
<keyword evidence="2" id="KW-0378">Hydrolase</keyword>
<dbReference type="SUPFAM" id="SSF56784">
    <property type="entry name" value="HAD-like"/>
    <property type="match status" value="1"/>
</dbReference>
<gene>
    <name evidence="3" type="ORF">SAMN04488074_1571</name>
</gene>
<organism evidence="3 4">
    <name type="scientific">Lentzea albidocapillata subsp. violacea</name>
    <dbReference type="NCBI Taxonomy" id="128104"/>
    <lineage>
        <taxon>Bacteria</taxon>
        <taxon>Bacillati</taxon>
        <taxon>Actinomycetota</taxon>
        <taxon>Actinomycetes</taxon>
        <taxon>Pseudonocardiales</taxon>
        <taxon>Pseudonocardiaceae</taxon>
        <taxon>Lentzea</taxon>
    </lineage>
</organism>
<dbReference type="SFLD" id="SFLDG01129">
    <property type="entry name" value="C1.5:_HAD__Beta-PGM__Phosphata"/>
    <property type="match status" value="1"/>
</dbReference>
<evidence type="ECO:0000256" key="1">
    <source>
        <dbReference type="ARBA" id="ARBA00008106"/>
    </source>
</evidence>
<dbReference type="Gene3D" id="3.40.50.1000">
    <property type="entry name" value="HAD superfamily/HAD-like"/>
    <property type="match status" value="1"/>
</dbReference>
<accession>A0A1H0ARR4</accession>
<proteinExistence type="inferred from homology"/>
<reference evidence="4" key="1">
    <citation type="submission" date="2016-10" db="EMBL/GenBank/DDBJ databases">
        <authorList>
            <person name="Varghese N."/>
            <person name="Submissions S."/>
        </authorList>
    </citation>
    <scope>NUCLEOTIDE SEQUENCE [LARGE SCALE GENOMIC DNA]</scope>
    <source>
        <strain evidence="4">DSM 44796</strain>
    </source>
</reference>
<dbReference type="InterPro" id="IPR023214">
    <property type="entry name" value="HAD_sf"/>
</dbReference>
<name>A0A1H0ARR4_9PSEU</name>
<evidence type="ECO:0000313" key="4">
    <source>
        <dbReference type="Proteomes" id="UP000199682"/>
    </source>
</evidence>
<dbReference type="PANTHER" id="PTHR43316:SF3">
    <property type="entry name" value="HALOACID DEHALOGENASE, TYPE II (AFU_ORTHOLOGUE AFUA_2G07750)-RELATED"/>
    <property type="match status" value="1"/>
</dbReference>
<dbReference type="InterPro" id="IPR036412">
    <property type="entry name" value="HAD-like_sf"/>
</dbReference>
<dbReference type="Pfam" id="PF00702">
    <property type="entry name" value="Hydrolase"/>
    <property type="match status" value="1"/>
</dbReference>
<dbReference type="AlphaFoldDB" id="A0A1H0ARR4"/>
<dbReference type="Gene3D" id="1.10.150.240">
    <property type="entry name" value="Putative phosphatase, domain 2"/>
    <property type="match status" value="1"/>
</dbReference>
<dbReference type="SFLD" id="SFLDS00003">
    <property type="entry name" value="Haloacid_Dehalogenase"/>
    <property type="match status" value="1"/>
</dbReference>
<dbReference type="RefSeq" id="WP_218131132.1">
    <property type="nucleotide sequence ID" value="NZ_FNET01000057.1"/>
</dbReference>
<dbReference type="InterPro" id="IPR051540">
    <property type="entry name" value="S-2-haloacid_dehalogenase"/>
</dbReference>
<evidence type="ECO:0000256" key="2">
    <source>
        <dbReference type="ARBA" id="ARBA00022801"/>
    </source>
</evidence>
<dbReference type="InterPro" id="IPR006439">
    <property type="entry name" value="HAD-SF_hydro_IA"/>
</dbReference>
<dbReference type="NCBIfam" id="TIGR01493">
    <property type="entry name" value="HAD-SF-IA-v2"/>
    <property type="match status" value="1"/>
</dbReference>
<dbReference type="InterPro" id="IPR023198">
    <property type="entry name" value="PGP-like_dom2"/>
</dbReference>
<dbReference type="NCBIfam" id="TIGR01428">
    <property type="entry name" value="HAD_type_II"/>
    <property type="match status" value="1"/>
</dbReference>
<evidence type="ECO:0000313" key="3">
    <source>
        <dbReference type="EMBL" id="SDN36200.1"/>
    </source>
</evidence>
<dbReference type="GO" id="GO:0019120">
    <property type="term" value="F:hydrolase activity, acting on acid halide bonds, in C-halide compounds"/>
    <property type="evidence" value="ECO:0007669"/>
    <property type="project" value="InterPro"/>
</dbReference>
<dbReference type="PANTHER" id="PTHR43316">
    <property type="entry name" value="HYDROLASE, HALOACID DELAHOGENASE-RELATED"/>
    <property type="match status" value="1"/>
</dbReference>
<comment type="similarity">
    <text evidence="1">Belongs to the HAD-like hydrolase superfamily. S-2-haloalkanoic acid dehalogenase family.</text>
</comment>